<dbReference type="AlphaFoldDB" id="A0A0H1BIJ0"/>
<name>A0A0H1BIJ0_9EURO</name>
<dbReference type="EMBL" id="LDEV01001710">
    <property type="protein sequence ID" value="KLJ11185.1"/>
    <property type="molecule type" value="Genomic_DNA"/>
</dbReference>
<dbReference type="InterPro" id="IPR038718">
    <property type="entry name" value="SNF2-like_sf"/>
</dbReference>
<evidence type="ECO:0000313" key="1">
    <source>
        <dbReference type="EMBL" id="KLJ11185.1"/>
    </source>
</evidence>
<comment type="caution">
    <text evidence="1">The sequence shown here is derived from an EMBL/GenBank/DDBJ whole genome shotgun (WGS) entry which is preliminary data.</text>
</comment>
<dbReference type="OrthoDB" id="4170557at2759"/>
<proteinExistence type="predicted"/>
<dbReference type="Proteomes" id="UP000053573">
    <property type="component" value="Unassembled WGS sequence"/>
</dbReference>
<reference evidence="2" key="1">
    <citation type="journal article" date="2015" name="PLoS Genet.">
        <title>The dynamic genome and transcriptome of the human fungal pathogen Blastomyces and close relative Emmonsia.</title>
        <authorList>
            <person name="Munoz J.F."/>
            <person name="Gauthier G.M."/>
            <person name="Desjardins C.A."/>
            <person name="Gallo J.E."/>
            <person name="Holder J."/>
            <person name="Sullivan T.D."/>
            <person name="Marty A.J."/>
            <person name="Carmen J.C."/>
            <person name="Chen Z."/>
            <person name="Ding L."/>
            <person name="Gujja S."/>
            <person name="Magrini V."/>
            <person name="Misas E."/>
            <person name="Mitreva M."/>
            <person name="Priest M."/>
            <person name="Saif S."/>
            <person name="Whiston E.A."/>
            <person name="Young S."/>
            <person name="Zeng Q."/>
            <person name="Goldman W.E."/>
            <person name="Mardis E.R."/>
            <person name="Taylor J.W."/>
            <person name="McEwen J.G."/>
            <person name="Clay O.K."/>
            <person name="Klein B.S."/>
            <person name="Cuomo C.A."/>
        </authorList>
    </citation>
    <scope>NUCLEOTIDE SEQUENCE [LARGE SCALE GENOMIC DNA]</scope>
    <source>
        <strain evidence="2">UAMH 139</strain>
    </source>
</reference>
<gene>
    <name evidence="1" type="ORF">EMPG_13525</name>
</gene>
<keyword evidence="2" id="KW-1185">Reference proteome</keyword>
<organism evidence="1 2">
    <name type="scientific">Blastomyces silverae</name>
    <dbReference type="NCBI Taxonomy" id="2060906"/>
    <lineage>
        <taxon>Eukaryota</taxon>
        <taxon>Fungi</taxon>
        <taxon>Dikarya</taxon>
        <taxon>Ascomycota</taxon>
        <taxon>Pezizomycotina</taxon>
        <taxon>Eurotiomycetes</taxon>
        <taxon>Eurotiomycetidae</taxon>
        <taxon>Onygenales</taxon>
        <taxon>Ajellomycetaceae</taxon>
        <taxon>Blastomyces</taxon>
    </lineage>
</organism>
<protein>
    <submittedName>
        <fullName evidence="1">Uncharacterized protein</fullName>
    </submittedName>
</protein>
<dbReference type="Gene3D" id="3.40.50.10810">
    <property type="entry name" value="Tandem AAA-ATPase domain"/>
    <property type="match status" value="1"/>
</dbReference>
<sequence length="313" mass="36143">MLSHLRSFYDQYNNFSDDVTKNIKPEQIHALFQNITYKDLILSLKLPDFTTSQIVPTAISLKDFNHAYFILHFYQHQIKKHKSKSPKHQNKAVEHVQYFKEAGDIPKSAMKLSTDPNYLINLTENCIDEHDNLDKDNFKGASDEDSEVKVFENSHQVSMIKLKCNVHSEQLKNPDKNIRDFVNSMVSYVGAQNLVESIDVPDCELLQRYQETSAKEPKYIEACECLHINHLDSTISLANNRTITLMSWQVQGVDFILSHELREIDGGGLDNDCDLSKTIQMFMAIHMASKFHKIMKLMLILCPVNIIHIWLSK</sequence>
<evidence type="ECO:0000313" key="2">
    <source>
        <dbReference type="Proteomes" id="UP000053573"/>
    </source>
</evidence>
<accession>A0A0H1BIJ0</accession>